<sequence>MTVTPPSSVSVAAASAAAAARKARSRSRHRGSSGVRPKSLSSTASVSSDVDSDAPVASLPAVPSLPDNDALAAMQDNNLADPTLLQKYRLAGQLCNLVMKEVMARTLPGVSVADLCTFGDELIAEKCALAAFPKAKKGISLPTSIAVNNMVAHYAPRNSSSSSASSSSAASASPSYILQVGDLVKVELGVHIDGYAVQAGHTTVLTVDPESPTTGPVADVVAAAHFAAEIVWRMIRPGQQASVVQDAISKLASAFGCAPVQGTFSKQVARWRSDTGVRMTNVKGDRIEFGSNNGENSGEGSLSLSSTTTTSSSATSSDDDVTFGVNEAWDIGVYLASNPPTSDSSMDSPTSATTRDSTTFEPTLYLRDLETRRPLRLPAARKLLSHLTSAGLDGYPVNIPALSDLSMRLGLKECVSQDLLHPLPVRVTAAGTHVAAFRFTVLLLPSGQVLRLSLPHQQLPYVYSERELPAECARMLAVADPRLLKVPKPMTEAEVSPARKRSRSAEKRRKRSRSRGGAAGSSGLAASVVHVDASELDDLESSTDAEPVVKADSASR</sequence>
<keyword evidence="4" id="KW-0963">Cytoplasm</keyword>
<organism evidence="15 16">
    <name type="scientific">Catenaria anguillulae PL171</name>
    <dbReference type="NCBI Taxonomy" id="765915"/>
    <lineage>
        <taxon>Eukaryota</taxon>
        <taxon>Fungi</taxon>
        <taxon>Fungi incertae sedis</taxon>
        <taxon>Blastocladiomycota</taxon>
        <taxon>Blastocladiomycetes</taxon>
        <taxon>Blastocladiales</taxon>
        <taxon>Catenariaceae</taxon>
        <taxon>Catenaria</taxon>
    </lineage>
</organism>
<evidence type="ECO:0000259" key="14">
    <source>
        <dbReference type="Pfam" id="PF00557"/>
    </source>
</evidence>
<dbReference type="InterPro" id="IPR047113">
    <property type="entry name" value="PA2G4/ARX1"/>
</dbReference>
<dbReference type="Pfam" id="PF00557">
    <property type="entry name" value="Peptidase_M24"/>
    <property type="match status" value="1"/>
</dbReference>
<feature type="compositionally biased region" description="Low complexity" evidence="13">
    <location>
        <begin position="339"/>
        <end position="354"/>
    </location>
</feature>
<keyword evidence="9" id="KW-0539">Nucleus</keyword>
<keyword evidence="8" id="KW-0482">Metalloprotease</keyword>
<feature type="region of interest" description="Disordered" evidence="13">
    <location>
        <begin position="339"/>
        <end position="359"/>
    </location>
</feature>
<dbReference type="PANTHER" id="PTHR10804">
    <property type="entry name" value="PROTEASE FAMILY M24 METHIONYL AMINOPEPTIDASE, AMINOPEPTIDASE P"/>
    <property type="match status" value="1"/>
</dbReference>
<dbReference type="GO" id="GO:0046872">
    <property type="term" value="F:metal ion binding"/>
    <property type="evidence" value="ECO:0007669"/>
    <property type="project" value="UniProtKB-KW"/>
</dbReference>
<gene>
    <name evidence="15" type="ORF">BCR44DRAFT_1445862</name>
</gene>
<dbReference type="EMBL" id="MCFL01000097">
    <property type="protein sequence ID" value="ORZ30212.1"/>
    <property type="molecule type" value="Genomic_DNA"/>
</dbReference>
<feature type="compositionally biased region" description="Acidic residues" evidence="13">
    <location>
        <begin position="534"/>
        <end position="543"/>
    </location>
</feature>
<dbReference type="GO" id="GO:0006508">
    <property type="term" value="P:proteolysis"/>
    <property type="evidence" value="ECO:0007669"/>
    <property type="project" value="UniProtKB-KW"/>
</dbReference>
<proteinExistence type="inferred from homology"/>
<evidence type="ECO:0000256" key="2">
    <source>
        <dbReference type="ARBA" id="ARBA00004496"/>
    </source>
</evidence>
<dbReference type="Gene3D" id="3.90.230.10">
    <property type="entry name" value="Creatinase/methionine aminopeptidase superfamily"/>
    <property type="match status" value="1"/>
</dbReference>
<dbReference type="InterPro" id="IPR000994">
    <property type="entry name" value="Pept_M24"/>
</dbReference>
<evidence type="ECO:0000256" key="4">
    <source>
        <dbReference type="ARBA" id="ARBA00022490"/>
    </source>
</evidence>
<comment type="caution">
    <text evidence="15">The sequence shown here is derived from an EMBL/GenBank/DDBJ whole genome shotgun (WGS) entry which is preliminary data.</text>
</comment>
<feature type="compositionally biased region" description="Low complexity" evidence="13">
    <location>
        <begin position="290"/>
        <end position="316"/>
    </location>
</feature>
<feature type="compositionally biased region" description="Basic residues" evidence="13">
    <location>
        <begin position="498"/>
        <end position="514"/>
    </location>
</feature>
<comment type="function">
    <text evidence="12">Probable metalloprotease involved in proper assembly of pre-ribosomal particles during the biogenesis of the 60S ribosomal subunit. Accompanies the pre-60S particles to the cytoplasm.</text>
</comment>
<dbReference type="Gene3D" id="1.10.10.10">
    <property type="entry name" value="Winged helix-like DNA-binding domain superfamily/Winged helix DNA-binding domain"/>
    <property type="match status" value="1"/>
</dbReference>
<comment type="subcellular location">
    <subcellularLocation>
        <location evidence="2">Cytoplasm</location>
    </subcellularLocation>
    <subcellularLocation>
        <location evidence="1">Nucleus</location>
    </subcellularLocation>
</comment>
<protein>
    <recommendedName>
        <fullName evidence="10">Probable metalloprotease ARX1</fullName>
    </recommendedName>
    <alternativeName>
        <fullName evidence="11">Associated with ribosomal export complex protein 1</fullName>
    </alternativeName>
</protein>
<keyword evidence="7" id="KW-0378">Hydrolase</keyword>
<feature type="region of interest" description="Disordered" evidence="13">
    <location>
        <begin position="489"/>
        <end position="556"/>
    </location>
</feature>
<evidence type="ECO:0000256" key="13">
    <source>
        <dbReference type="SAM" id="MobiDB-lite"/>
    </source>
</evidence>
<dbReference type="PANTHER" id="PTHR10804:SF102">
    <property type="entry name" value="METALLOPROTEASE ARX1-RELATED"/>
    <property type="match status" value="1"/>
</dbReference>
<dbReference type="GO" id="GO:0008237">
    <property type="term" value="F:metallopeptidase activity"/>
    <property type="evidence" value="ECO:0007669"/>
    <property type="project" value="UniProtKB-KW"/>
</dbReference>
<feature type="region of interest" description="Disordered" evidence="13">
    <location>
        <begin position="20"/>
        <end position="61"/>
    </location>
</feature>
<evidence type="ECO:0000256" key="3">
    <source>
        <dbReference type="ARBA" id="ARBA00007319"/>
    </source>
</evidence>
<feature type="domain" description="Peptidase M24" evidence="14">
    <location>
        <begin position="87"/>
        <end position="257"/>
    </location>
</feature>
<dbReference type="GO" id="GO:0005737">
    <property type="term" value="C:cytoplasm"/>
    <property type="evidence" value="ECO:0007669"/>
    <property type="project" value="UniProtKB-SubCell"/>
</dbReference>
<evidence type="ECO:0000313" key="16">
    <source>
        <dbReference type="Proteomes" id="UP000193411"/>
    </source>
</evidence>
<name>A0A1Y2HB08_9FUNG</name>
<feature type="compositionally biased region" description="Low complexity" evidence="13">
    <location>
        <begin position="32"/>
        <end position="58"/>
    </location>
</feature>
<keyword evidence="16" id="KW-1185">Reference proteome</keyword>
<reference evidence="15 16" key="1">
    <citation type="submission" date="2016-07" db="EMBL/GenBank/DDBJ databases">
        <title>Pervasive Adenine N6-methylation of Active Genes in Fungi.</title>
        <authorList>
            <consortium name="DOE Joint Genome Institute"/>
            <person name="Mondo S.J."/>
            <person name="Dannebaum R.O."/>
            <person name="Kuo R.C."/>
            <person name="Labutti K."/>
            <person name="Haridas S."/>
            <person name="Kuo A."/>
            <person name="Salamov A."/>
            <person name="Ahrendt S.R."/>
            <person name="Lipzen A."/>
            <person name="Sullivan W."/>
            <person name="Andreopoulos W.B."/>
            <person name="Clum A."/>
            <person name="Lindquist E."/>
            <person name="Daum C."/>
            <person name="Ramamoorthy G.K."/>
            <person name="Gryganskyi A."/>
            <person name="Culley D."/>
            <person name="Magnuson J.K."/>
            <person name="James T.Y."/>
            <person name="O'Malley M.A."/>
            <person name="Stajich J.E."/>
            <person name="Spatafora J.W."/>
            <person name="Visel A."/>
            <person name="Grigoriev I.V."/>
        </authorList>
    </citation>
    <scope>NUCLEOTIDE SEQUENCE [LARGE SCALE GENOMIC DNA]</scope>
    <source>
        <strain evidence="15 16">PL171</strain>
    </source>
</reference>
<dbReference type="AlphaFoldDB" id="A0A1Y2HB08"/>
<dbReference type="GO" id="GO:0005634">
    <property type="term" value="C:nucleus"/>
    <property type="evidence" value="ECO:0007669"/>
    <property type="project" value="UniProtKB-SubCell"/>
</dbReference>
<evidence type="ECO:0000256" key="5">
    <source>
        <dbReference type="ARBA" id="ARBA00022670"/>
    </source>
</evidence>
<evidence type="ECO:0000256" key="12">
    <source>
        <dbReference type="ARBA" id="ARBA00034680"/>
    </source>
</evidence>
<evidence type="ECO:0000256" key="8">
    <source>
        <dbReference type="ARBA" id="ARBA00023049"/>
    </source>
</evidence>
<evidence type="ECO:0000256" key="6">
    <source>
        <dbReference type="ARBA" id="ARBA00022723"/>
    </source>
</evidence>
<dbReference type="Proteomes" id="UP000193411">
    <property type="component" value="Unassembled WGS sequence"/>
</dbReference>
<dbReference type="CDD" id="cd01089">
    <property type="entry name" value="PA2G4-like"/>
    <property type="match status" value="1"/>
</dbReference>
<evidence type="ECO:0000256" key="1">
    <source>
        <dbReference type="ARBA" id="ARBA00004123"/>
    </source>
</evidence>
<keyword evidence="5" id="KW-0645">Protease</keyword>
<dbReference type="OrthoDB" id="5876363at2759"/>
<dbReference type="SUPFAM" id="SSF55920">
    <property type="entry name" value="Creatinase/aminopeptidase"/>
    <property type="match status" value="1"/>
</dbReference>
<evidence type="ECO:0000256" key="10">
    <source>
        <dbReference type="ARBA" id="ARBA00026155"/>
    </source>
</evidence>
<evidence type="ECO:0000313" key="15">
    <source>
        <dbReference type="EMBL" id="ORZ30212.1"/>
    </source>
</evidence>
<feature type="compositionally biased region" description="Basic residues" evidence="13">
    <location>
        <begin position="21"/>
        <end position="31"/>
    </location>
</feature>
<dbReference type="InterPro" id="IPR036388">
    <property type="entry name" value="WH-like_DNA-bd_sf"/>
</dbReference>
<accession>A0A1Y2HB08</accession>
<keyword evidence="6" id="KW-0479">Metal-binding</keyword>
<evidence type="ECO:0000256" key="9">
    <source>
        <dbReference type="ARBA" id="ARBA00023242"/>
    </source>
</evidence>
<feature type="compositionally biased region" description="Basic and acidic residues" evidence="13">
    <location>
        <begin position="547"/>
        <end position="556"/>
    </location>
</feature>
<dbReference type="InterPro" id="IPR036005">
    <property type="entry name" value="Creatinase/aminopeptidase-like"/>
</dbReference>
<dbReference type="STRING" id="765915.A0A1Y2HB08"/>
<comment type="similarity">
    <text evidence="3">Belongs to the peptidase M24 family.</text>
</comment>
<evidence type="ECO:0000256" key="11">
    <source>
        <dbReference type="ARBA" id="ARBA00033475"/>
    </source>
</evidence>
<feature type="region of interest" description="Disordered" evidence="13">
    <location>
        <begin position="282"/>
        <end position="319"/>
    </location>
</feature>
<evidence type="ECO:0000256" key="7">
    <source>
        <dbReference type="ARBA" id="ARBA00022801"/>
    </source>
</evidence>